<name>A0A0R1SAN3_9LACO</name>
<reference evidence="4 5" key="1">
    <citation type="journal article" date="2015" name="Genome Announc.">
        <title>Expanding the biotechnology potential of lactobacilli through comparative genomics of 213 strains and associated genera.</title>
        <authorList>
            <person name="Sun Z."/>
            <person name="Harris H.M."/>
            <person name="McCann A."/>
            <person name="Guo C."/>
            <person name="Argimon S."/>
            <person name="Zhang W."/>
            <person name="Yang X."/>
            <person name="Jeffery I.B."/>
            <person name="Cooney J.C."/>
            <person name="Kagawa T.F."/>
            <person name="Liu W."/>
            <person name="Song Y."/>
            <person name="Salvetti E."/>
            <person name="Wrobel A."/>
            <person name="Rasinkangas P."/>
            <person name="Parkhill J."/>
            <person name="Rea M.C."/>
            <person name="O'Sullivan O."/>
            <person name="Ritari J."/>
            <person name="Douillard F.P."/>
            <person name="Paul Ross R."/>
            <person name="Yang R."/>
            <person name="Briner A.E."/>
            <person name="Felis G.E."/>
            <person name="de Vos W.M."/>
            <person name="Barrangou R."/>
            <person name="Klaenhammer T.R."/>
            <person name="Caufield P.W."/>
            <person name="Cui Y."/>
            <person name="Zhang H."/>
            <person name="O'Toole P.W."/>
        </authorList>
    </citation>
    <scope>NUCLEOTIDE SEQUENCE [LARGE SCALE GENOMIC DNA]</scope>
    <source>
        <strain evidence="4 5">DSM 14857</strain>
    </source>
</reference>
<evidence type="ECO:0000313" key="5">
    <source>
        <dbReference type="Proteomes" id="UP000051647"/>
    </source>
</evidence>
<protein>
    <recommendedName>
        <fullName evidence="2">UPF0473 protein FC27_GL001072</fullName>
    </recommendedName>
</protein>
<comment type="similarity">
    <text evidence="1 2">Belongs to the UPF0473 family.</text>
</comment>
<dbReference type="STRING" id="1423815.FC27_GL001072"/>
<evidence type="ECO:0000313" key="4">
    <source>
        <dbReference type="EMBL" id="KRL66143.1"/>
    </source>
</evidence>
<evidence type="ECO:0000256" key="3">
    <source>
        <dbReference type="SAM" id="MobiDB-lite"/>
    </source>
</evidence>
<dbReference type="PANTHER" id="PTHR40066">
    <property type="entry name" value="UPF0473 PROTEIN CBO2561/CLC_2432"/>
    <property type="match status" value="1"/>
</dbReference>
<keyword evidence="5" id="KW-1185">Reference proteome</keyword>
<dbReference type="AlphaFoldDB" id="A0A0R1SAN3"/>
<comment type="caution">
    <text evidence="4">The sequence shown here is derived from an EMBL/GenBank/DDBJ whole genome shotgun (WGS) entry which is preliminary data.</text>
</comment>
<evidence type="ECO:0000256" key="1">
    <source>
        <dbReference type="ARBA" id="ARBA00008439"/>
    </source>
</evidence>
<dbReference type="Pfam" id="PF06949">
    <property type="entry name" value="DUF1292"/>
    <property type="match status" value="1"/>
</dbReference>
<feature type="compositionally biased region" description="Basic and acidic residues" evidence="3">
    <location>
        <begin position="9"/>
        <end position="18"/>
    </location>
</feature>
<dbReference type="NCBIfam" id="NF010217">
    <property type="entry name" value="PRK13678.1-4"/>
    <property type="match status" value="1"/>
</dbReference>
<dbReference type="PANTHER" id="PTHR40066:SF1">
    <property type="entry name" value="UPF0473 PROTEIN CBO2561_CLC_2432"/>
    <property type="match status" value="1"/>
</dbReference>
<dbReference type="Proteomes" id="UP000051647">
    <property type="component" value="Unassembled WGS sequence"/>
</dbReference>
<accession>A0A0R1SAN3</accession>
<gene>
    <name evidence="4" type="ORF">FC27_GL001072</name>
</gene>
<dbReference type="eggNOG" id="COG3906">
    <property type="taxonomic scope" value="Bacteria"/>
</dbReference>
<organism evidence="4 5">
    <name type="scientific">Companilactobacillus versmoldensis DSM 14857 = KCTC 3814</name>
    <dbReference type="NCBI Taxonomy" id="1423815"/>
    <lineage>
        <taxon>Bacteria</taxon>
        <taxon>Bacillati</taxon>
        <taxon>Bacillota</taxon>
        <taxon>Bacilli</taxon>
        <taxon>Lactobacillales</taxon>
        <taxon>Lactobacillaceae</taxon>
        <taxon>Companilactobacillus</taxon>
    </lineage>
</organism>
<dbReference type="HAMAP" id="MF_01448">
    <property type="entry name" value="UPF0473"/>
    <property type="match status" value="1"/>
</dbReference>
<proteinExistence type="inferred from homology"/>
<dbReference type="EMBL" id="AZFA01000020">
    <property type="protein sequence ID" value="KRL66143.1"/>
    <property type="molecule type" value="Genomic_DNA"/>
</dbReference>
<feature type="region of interest" description="Disordered" evidence="3">
    <location>
        <begin position="1"/>
        <end position="22"/>
    </location>
</feature>
<sequence length="105" mass="11987">MKFMSEKSGSNDDMKEVVLSDEDGNEETYEILFTFDSDDYGKSYVFLYPKKAEGSDEIEVQAFSFSPDENGDVDAGELNPIEDPEEWDMVQEVLNTFTNDDNQDI</sequence>
<dbReference type="InterPro" id="IPR009711">
    <property type="entry name" value="UPF0473"/>
</dbReference>
<dbReference type="PATRIC" id="fig|1423815.3.peg.1093"/>
<evidence type="ECO:0000256" key="2">
    <source>
        <dbReference type="HAMAP-Rule" id="MF_01448"/>
    </source>
</evidence>